<feature type="transmembrane region" description="Helical" evidence="7">
    <location>
        <begin position="89"/>
        <end position="109"/>
    </location>
</feature>
<gene>
    <name evidence="8" type="ORF">LOD99_9082</name>
</gene>
<feature type="transmembrane region" description="Helical" evidence="7">
    <location>
        <begin position="185"/>
        <end position="212"/>
    </location>
</feature>
<feature type="binding site" evidence="6">
    <location>
        <position position="299"/>
    </location>
    <ligand>
        <name>Zn(2+)</name>
        <dbReference type="ChEBI" id="CHEBI:29105"/>
    </ligand>
</feature>
<dbReference type="EMBL" id="JAKMXF010000350">
    <property type="protein sequence ID" value="KAI6646890.1"/>
    <property type="molecule type" value="Genomic_DNA"/>
</dbReference>
<dbReference type="GO" id="GO:0016020">
    <property type="term" value="C:membrane"/>
    <property type="evidence" value="ECO:0007669"/>
    <property type="project" value="UniProtKB-SubCell"/>
</dbReference>
<dbReference type="PANTHER" id="PTHR20855:SF52">
    <property type="entry name" value="ADIPONECTIN RECEPTOR PROTEIN"/>
    <property type="match status" value="1"/>
</dbReference>
<proteinExistence type="inferred from homology"/>
<reference evidence="8 9" key="1">
    <citation type="journal article" date="2023" name="BMC Biol.">
        <title>The compact genome of the sponge Oopsacas minuta (Hexactinellida) is lacking key metazoan core genes.</title>
        <authorList>
            <person name="Santini S."/>
            <person name="Schenkelaars Q."/>
            <person name="Jourda C."/>
            <person name="Duchesne M."/>
            <person name="Belahbib H."/>
            <person name="Rocher C."/>
            <person name="Selva M."/>
            <person name="Riesgo A."/>
            <person name="Vervoort M."/>
            <person name="Leys S.P."/>
            <person name="Kodjabachian L."/>
            <person name="Le Bivic A."/>
            <person name="Borchiellini C."/>
            <person name="Claverie J.M."/>
            <person name="Renard E."/>
        </authorList>
    </citation>
    <scope>NUCLEOTIDE SEQUENCE [LARGE SCALE GENOMIC DNA]</scope>
    <source>
        <strain evidence="8">SPO-2</strain>
    </source>
</reference>
<evidence type="ECO:0000256" key="6">
    <source>
        <dbReference type="PIRSR" id="PIRSR604254-1"/>
    </source>
</evidence>
<keyword evidence="4 7" id="KW-1133">Transmembrane helix</keyword>
<feature type="transmembrane region" description="Helical" evidence="7">
    <location>
        <begin position="232"/>
        <end position="251"/>
    </location>
</feature>
<sequence>MDCSFTSRRALNPELHLDTNKIPSINIHRNHSIPHSIDIPLVSYKELPDHMTWLTDNPFLRNYYRKPTNSFLTCVSSNFSHLHTESLNILTHLIPTLLAVYAILHLLLYKQPLSILSHSIEWEYTSSMDRLVLCLVLVGILSCMGLSTLYHTFSCHEVYGGHFLSADLVGIVLFGYSITQATEYFIFYLHSNIFICSVISNLFFTVICIFLIKTDTFSRPENKWHRCGLFFFYGVFIFTPPLFCLTLRLGVQIDLFTYFMYCFANLIAIGGAVLYSFKFPESYAPGVYDIWGQSHTTMHVTSAISAFFLYQAILQTAEFAIQL</sequence>
<dbReference type="InterPro" id="IPR004254">
    <property type="entry name" value="AdipoR/HlyIII-related"/>
</dbReference>
<evidence type="ECO:0000313" key="9">
    <source>
        <dbReference type="Proteomes" id="UP001165289"/>
    </source>
</evidence>
<protein>
    <submittedName>
        <fullName evidence="8">Adiponectin receptor protein-like</fullName>
    </submittedName>
</protein>
<dbReference type="GO" id="GO:0038023">
    <property type="term" value="F:signaling receptor activity"/>
    <property type="evidence" value="ECO:0007669"/>
    <property type="project" value="TreeGrafter"/>
</dbReference>
<comment type="caution">
    <text evidence="8">The sequence shown here is derived from an EMBL/GenBank/DDBJ whole genome shotgun (WGS) entry which is preliminary data.</text>
</comment>
<feature type="binding site" evidence="6">
    <location>
        <position position="151"/>
    </location>
    <ligand>
        <name>Zn(2+)</name>
        <dbReference type="ChEBI" id="CHEBI:29105"/>
    </ligand>
</feature>
<organism evidence="8 9">
    <name type="scientific">Oopsacas minuta</name>
    <dbReference type="NCBI Taxonomy" id="111878"/>
    <lineage>
        <taxon>Eukaryota</taxon>
        <taxon>Metazoa</taxon>
        <taxon>Porifera</taxon>
        <taxon>Hexactinellida</taxon>
        <taxon>Hexasterophora</taxon>
        <taxon>Lyssacinosida</taxon>
        <taxon>Leucopsacidae</taxon>
        <taxon>Oopsacas</taxon>
    </lineage>
</organism>
<name>A0AAV7JDL7_9METZ</name>
<dbReference type="Pfam" id="PF03006">
    <property type="entry name" value="HlyIII"/>
    <property type="match status" value="1"/>
</dbReference>
<feature type="binding site" evidence="6">
    <location>
        <position position="295"/>
    </location>
    <ligand>
        <name>Zn(2+)</name>
        <dbReference type="ChEBI" id="CHEBI:29105"/>
    </ligand>
</feature>
<keyword evidence="6" id="KW-0479">Metal-binding</keyword>
<keyword evidence="6" id="KW-0862">Zinc</keyword>
<evidence type="ECO:0000256" key="2">
    <source>
        <dbReference type="ARBA" id="ARBA00007018"/>
    </source>
</evidence>
<keyword evidence="5 7" id="KW-0472">Membrane</keyword>
<dbReference type="PANTHER" id="PTHR20855">
    <property type="entry name" value="ADIPOR/PROGESTIN RECEPTOR-RELATED"/>
    <property type="match status" value="1"/>
</dbReference>
<comment type="subcellular location">
    <subcellularLocation>
        <location evidence="1">Membrane</location>
        <topology evidence="1">Multi-pass membrane protein</topology>
    </subcellularLocation>
</comment>
<dbReference type="AlphaFoldDB" id="A0AAV7JDL7"/>
<evidence type="ECO:0000256" key="3">
    <source>
        <dbReference type="ARBA" id="ARBA00022692"/>
    </source>
</evidence>
<keyword evidence="8" id="KW-0675">Receptor</keyword>
<keyword evidence="3 7" id="KW-0812">Transmembrane</keyword>
<evidence type="ECO:0000256" key="4">
    <source>
        <dbReference type="ARBA" id="ARBA00022989"/>
    </source>
</evidence>
<keyword evidence="9" id="KW-1185">Reference proteome</keyword>
<evidence type="ECO:0000313" key="8">
    <source>
        <dbReference type="EMBL" id="KAI6646890.1"/>
    </source>
</evidence>
<accession>A0AAV7JDL7</accession>
<feature type="transmembrane region" description="Helical" evidence="7">
    <location>
        <begin position="130"/>
        <end position="153"/>
    </location>
</feature>
<dbReference type="Proteomes" id="UP001165289">
    <property type="component" value="Unassembled WGS sequence"/>
</dbReference>
<dbReference type="GO" id="GO:0046872">
    <property type="term" value="F:metal ion binding"/>
    <property type="evidence" value="ECO:0007669"/>
    <property type="project" value="UniProtKB-KW"/>
</dbReference>
<evidence type="ECO:0000256" key="1">
    <source>
        <dbReference type="ARBA" id="ARBA00004141"/>
    </source>
</evidence>
<feature type="transmembrane region" description="Helical" evidence="7">
    <location>
        <begin position="159"/>
        <end position="178"/>
    </location>
</feature>
<evidence type="ECO:0000256" key="5">
    <source>
        <dbReference type="ARBA" id="ARBA00023136"/>
    </source>
</evidence>
<evidence type="ECO:0000256" key="7">
    <source>
        <dbReference type="SAM" id="Phobius"/>
    </source>
</evidence>
<feature type="transmembrane region" description="Helical" evidence="7">
    <location>
        <begin position="258"/>
        <end position="277"/>
    </location>
</feature>
<comment type="similarity">
    <text evidence="2">Belongs to the ADIPOR family.</text>
</comment>